<dbReference type="KEGG" id="egt:105969804"/>
<dbReference type="STRING" id="4155.A0A022QHS2"/>
<dbReference type="InterPro" id="IPR051955">
    <property type="entry name" value="PME_Inhibitor"/>
</dbReference>
<dbReference type="GO" id="GO:0004857">
    <property type="term" value="F:enzyme inhibitor activity"/>
    <property type="evidence" value="ECO:0000318"/>
    <property type="project" value="GO_Central"/>
</dbReference>
<dbReference type="OMA" id="KHKINER"/>
<evidence type="ECO:0000313" key="3">
    <source>
        <dbReference type="EMBL" id="EYU26823.1"/>
    </source>
</evidence>
<dbReference type="SUPFAM" id="SSF101148">
    <property type="entry name" value="Plant invertase/pectin methylesterase inhibitor"/>
    <property type="match status" value="1"/>
</dbReference>
<dbReference type="EMBL" id="KI631592">
    <property type="protein sequence ID" value="EYU26823.1"/>
    <property type="molecule type" value="Genomic_DNA"/>
</dbReference>
<dbReference type="Proteomes" id="UP000030748">
    <property type="component" value="Unassembled WGS sequence"/>
</dbReference>
<organism evidence="3 4">
    <name type="scientific">Erythranthe guttata</name>
    <name type="common">Yellow monkey flower</name>
    <name type="synonym">Mimulus guttatus</name>
    <dbReference type="NCBI Taxonomy" id="4155"/>
    <lineage>
        <taxon>Eukaryota</taxon>
        <taxon>Viridiplantae</taxon>
        <taxon>Streptophyta</taxon>
        <taxon>Embryophyta</taxon>
        <taxon>Tracheophyta</taxon>
        <taxon>Spermatophyta</taxon>
        <taxon>Magnoliopsida</taxon>
        <taxon>eudicotyledons</taxon>
        <taxon>Gunneridae</taxon>
        <taxon>Pentapetalae</taxon>
        <taxon>asterids</taxon>
        <taxon>lamiids</taxon>
        <taxon>Lamiales</taxon>
        <taxon>Phrymaceae</taxon>
        <taxon>Erythranthe</taxon>
    </lineage>
</organism>
<dbReference type="Gene3D" id="1.20.140.40">
    <property type="entry name" value="Invertase/pectin methylesterase inhibitor family protein"/>
    <property type="match status" value="1"/>
</dbReference>
<sequence length="180" mass="20296">MITNQVSSSGIVRPSTKKYHASEYIQKSCKKTLYPDLCNKSLAKYSTKIKTNPKTLATAALLVAFNTTQSTYKILRNLSRNRALNPGEKEGLLECVEEVSDSVYELQKSFKELFFSRKGLKFELQMNDIQTWVSAALTDDDTCMDDFRASGRMNILVRGLVLRIARLSSIALSFINMYGV</sequence>
<dbReference type="InterPro" id="IPR006501">
    <property type="entry name" value="Pectinesterase_inhib_dom"/>
</dbReference>
<evidence type="ECO:0000256" key="1">
    <source>
        <dbReference type="ARBA" id="ARBA00022729"/>
    </source>
</evidence>
<dbReference type="eggNOG" id="ENOG502QXIN">
    <property type="taxonomic scope" value="Eukaryota"/>
</dbReference>
<feature type="domain" description="Pectinesterase inhibitor" evidence="2">
    <location>
        <begin position="20"/>
        <end position="174"/>
    </location>
</feature>
<dbReference type="PhylomeDB" id="A0A022QHS2"/>
<evidence type="ECO:0000259" key="2">
    <source>
        <dbReference type="SMART" id="SM00856"/>
    </source>
</evidence>
<dbReference type="InterPro" id="IPR035513">
    <property type="entry name" value="Invertase/methylesterase_inhib"/>
</dbReference>
<dbReference type="GO" id="GO:0009827">
    <property type="term" value="P:plant-type cell wall modification"/>
    <property type="evidence" value="ECO:0000318"/>
    <property type="project" value="GO_Central"/>
</dbReference>
<dbReference type="OrthoDB" id="1430376at2759"/>
<gene>
    <name evidence="3" type="ORF">MIMGU_mgv1a020375mg</name>
</gene>
<dbReference type="PANTHER" id="PTHR31080:SF117">
    <property type="entry name" value="PLANT INVERTASE_PECTIN METHYLESTERASE INHIBITOR SUPERFAMILY PROTEIN"/>
    <property type="match status" value="1"/>
</dbReference>
<dbReference type="PANTHER" id="PTHR31080">
    <property type="entry name" value="PECTINESTERASE INHIBITOR-LIKE"/>
    <property type="match status" value="1"/>
</dbReference>
<reference evidence="3 4" key="1">
    <citation type="journal article" date="2013" name="Proc. Natl. Acad. Sci. U.S.A.">
        <title>Fine-scale variation in meiotic recombination in Mimulus inferred from population shotgun sequencing.</title>
        <authorList>
            <person name="Hellsten U."/>
            <person name="Wright K.M."/>
            <person name="Jenkins J."/>
            <person name="Shu S."/>
            <person name="Yuan Y."/>
            <person name="Wessler S.R."/>
            <person name="Schmutz J."/>
            <person name="Willis J.H."/>
            <person name="Rokhsar D.S."/>
        </authorList>
    </citation>
    <scope>NUCLEOTIDE SEQUENCE [LARGE SCALE GENOMIC DNA]</scope>
    <source>
        <strain evidence="4">cv. DUN x IM62</strain>
    </source>
</reference>
<keyword evidence="1" id="KW-0732">Signal</keyword>
<dbReference type="Pfam" id="PF04043">
    <property type="entry name" value="PMEI"/>
    <property type="match status" value="1"/>
</dbReference>
<dbReference type="AlphaFoldDB" id="A0A022QHS2"/>
<name>A0A022QHS2_ERYGU</name>
<dbReference type="NCBIfam" id="TIGR01614">
    <property type="entry name" value="PME_inhib"/>
    <property type="match status" value="1"/>
</dbReference>
<proteinExistence type="predicted"/>
<evidence type="ECO:0000313" key="4">
    <source>
        <dbReference type="Proteomes" id="UP000030748"/>
    </source>
</evidence>
<protein>
    <recommendedName>
        <fullName evidence="2">Pectinesterase inhibitor domain-containing protein</fullName>
    </recommendedName>
</protein>
<keyword evidence="4" id="KW-1185">Reference proteome</keyword>
<dbReference type="CDD" id="cd15798">
    <property type="entry name" value="PMEI-like_3"/>
    <property type="match status" value="1"/>
</dbReference>
<dbReference type="SMART" id="SM00856">
    <property type="entry name" value="PMEI"/>
    <property type="match status" value="1"/>
</dbReference>
<accession>A0A022QHS2</accession>
<dbReference type="GO" id="GO:0009505">
    <property type="term" value="C:plant-type cell wall"/>
    <property type="evidence" value="ECO:0000318"/>
    <property type="project" value="GO_Central"/>
</dbReference>